<organism evidence="1 2">
    <name type="scientific">Rhodococcus sacchari</name>
    <dbReference type="NCBI Taxonomy" id="2962047"/>
    <lineage>
        <taxon>Bacteria</taxon>
        <taxon>Bacillati</taxon>
        <taxon>Actinomycetota</taxon>
        <taxon>Actinomycetes</taxon>
        <taxon>Mycobacteriales</taxon>
        <taxon>Nocardiaceae</taxon>
        <taxon>Rhodococcus</taxon>
    </lineage>
</organism>
<proteinExistence type="predicted"/>
<dbReference type="EMBL" id="CP107551">
    <property type="protein sequence ID" value="UYP18173.1"/>
    <property type="molecule type" value="Genomic_DNA"/>
</dbReference>
<reference evidence="1" key="1">
    <citation type="submission" date="2022-10" db="EMBL/GenBank/DDBJ databases">
        <title>Rhodococcus ferula Z13 complete genome.</title>
        <authorList>
            <person name="Long X."/>
            <person name="Zang M."/>
        </authorList>
    </citation>
    <scope>NUCLEOTIDE SEQUENCE</scope>
    <source>
        <strain evidence="1">Z13</strain>
    </source>
</reference>
<protein>
    <submittedName>
        <fullName evidence="1">DUF2505 domain-containing protein</fullName>
    </submittedName>
</protein>
<sequence>MARRMDYSARFSHPPERVYAALADPEHWEARMTEMRKYSENHVREFSATDTGISLVLHHVIPRSDLPEIARTVIKKDMVITRRETYGPFTERASGRYEASIPGGPGSLTGTMDLVPADDEQGAACVLRTTSEAKVNIPFVGGRLEELILDNLVDVFRAEAAVTADWLARQ</sequence>
<accession>A0ACD4DDP3</accession>
<evidence type="ECO:0000313" key="1">
    <source>
        <dbReference type="EMBL" id="UYP18173.1"/>
    </source>
</evidence>
<gene>
    <name evidence="1" type="ORF">OED52_16120</name>
</gene>
<evidence type="ECO:0000313" key="2">
    <source>
        <dbReference type="Proteomes" id="UP001156484"/>
    </source>
</evidence>
<name>A0ACD4DDP3_9NOCA</name>
<dbReference type="Proteomes" id="UP001156484">
    <property type="component" value="Chromosome"/>
</dbReference>
<keyword evidence="2" id="KW-1185">Reference proteome</keyword>